<dbReference type="InterPro" id="IPR008183">
    <property type="entry name" value="Aldose_1/G6P_1-epimerase"/>
</dbReference>
<evidence type="ECO:0000313" key="1">
    <source>
        <dbReference type="EMBL" id="WDM41988.1"/>
    </source>
</evidence>
<dbReference type="CDD" id="cd09022">
    <property type="entry name" value="Aldose_epim_Ec_YihR"/>
    <property type="match status" value="1"/>
</dbReference>
<dbReference type="RefSeq" id="WP_282215842.1">
    <property type="nucleotide sequence ID" value="NZ_BAAAUN010000001.1"/>
</dbReference>
<sequence length="317" mass="34359">MTVGPRSGHQLRLAGHGYEAIIASVGASLRTLTFDGRDLVVPFDADEVRPGYRGATLAPWPNRIVDGRYRFGGAVHQLPLTEPARGQALHGLLAWAEFSDRLVVDDRVVLAAVIEPQSGYPFRIEVEVEYRLDADGLRQTVSAHNIGADAAPWGTGPHPYLMAESRSLSDKRSDETKRVDSWTLTLPASEVLTVTPDRLSPVAVEPVAEHPEWDFRTARPIGDVFIDHAFTGLARTDGVAEVRLTSEGGTGVAISFDERCPWVQVHTADNPGLDGIHRIGLAVEPMTCPPDAFNSGTDLVTLAPGQSHAASWRIRAL</sequence>
<dbReference type="InterPro" id="IPR037480">
    <property type="entry name" value="YihR-like"/>
</dbReference>
<dbReference type="InterPro" id="IPR011013">
    <property type="entry name" value="Gal_mutarotase_sf_dom"/>
</dbReference>
<keyword evidence="2" id="KW-1185">Reference proteome</keyword>
<reference evidence="1 2" key="1">
    <citation type="submission" date="2021-06" db="EMBL/GenBank/DDBJ databases">
        <title>Genome-based taxonomic framework of Microbacterium strains isolated from marine environment, the description of four new species and reclassification of four preexisting species.</title>
        <authorList>
            <person name="Lee S.D."/>
            <person name="Kim S.-M."/>
            <person name="Byeon Y.-S."/>
            <person name="Yang H.L."/>
            <person name="Kim I.S."/>
        </authorList>
    </citation>
    <scope>NUCLEOTIDE SEQUENCE [LARGE SCALE GENOMIC DNA]</scope>
    <source>
        <strain evidence="1 2">KACC 14465</strain>
    </source>
</reference>
<dbReference type="Pfam" id="PF01263">
    <property type="entry name" value="Aldose_epim"/>
    <property type="match status" value="1"/>
</dbReference>
<gene>
    <name evidence="1" type="ORF">KV395_01300</name>
</gene>
<dbReference type="Proteomes" id="UP001215097">
    <property type="component" value="Chromosome"/>
</dbReference>
<name>A0ABY7XLF2_MICLT</name>
<dbReference type="InterPro" id="IPR014718">
    <property type="entry name" value="GH-type_carb-bd"/>
</dbReference>
<accession>A0ABY7XLF2</accession>
<dbReference type="SUPFAM" id="SSF74650">
    <property type="entry name" value="Galactose mutarotase-like"/>
    <property type="match status" value="1"/>
</dbReference>
<dbReference type="PANTHER" id="PTHR10091:SF0">
    <property type="entry name" value="GALACTOSE MUTAROTASE"/>
    <property type="match status" value="1"/>
</dbReference>
<dbReference type="PANTHER" id="PTHR10091">
    <property type="entry name" value="ALDOSE-1-EPIMERASE"/>
    <property type="match status" value="1"/>
</dbReference>
<protein>
    <submittedName>
        <fullName evidence="1">Aldose 1-epimerase family protein</fullName>
    </submittedName>
</protein>
<dbReference type="Gene3D" id="2.70.98.10">
    <property type="match status" value="1"/>
</dbReference>
<proteinExistence type="predicted"/>
<evidence type="ECO:0000313" key="2">
    <source>
        <dbReference type="Proteomes" id="UP001215097"/>
    </source>
</evidence>
<organism evidence="1 2">
    <name type="scientific">Microbacterium luteolum</name>
    <name type="common">Aureobacterium luteolum</name>
    <dbReference type="NCBI Taxonomy" id="69367"/>
    <lineage>
        <taxon>Bacteria</taxon>
        <taxon>Bacillati</taxon>
        <taxon>Actinomycetota</taxon>
        <taxon>Actinomycetes</taxon>
        <taxon>Micrococcales</taxon>
        <taxon>Microbacteriaceae</taxon>
        <taxon>Microbacterium</taxon>
    </lineage>
</organism>
<dbReference type="EMBL" id="CP078075">
    <property type="protein sequence ID" value="WDM41988.1"/>
    <property type="molecule type" value="Genomic_DNA"/>
</dbReference>